<keyword evidence="2 4" id="KW-0863">Zinc-finger</keyword>
<feature type="compositionally biased region" description="Low complexity" evidence="5">
    <location>
        <begin position="145"/>
        <end position="158"/>
    </location>
</feature>
<keyword evidence="3" id="KW-0862">Zinc</keyword>
<dbReference type="HOGENOM" id="CLU_669314_0_0_1"/>
<dbReference type="InterPro" id="IPR013083">
    <property type="entry name" value="Znf_RING/FYVE/PHD"/>
</dbReference>
<evidence type="ECO:0000256" key="1">
    <source>
        <dbReference type="ARBA" id="ARBA00022723"/>
    </source>
</evidence>
<dbReference type="InterPro" id="IPR019787">
    <property type="entry name" value="Znf_PHD-finger"/>
</dbReference>
<dbReference type="RefSeq" id="XP_003033855.1">
    <property type="nucleotide sequence ID" value="XM_003033809.1"/>
</dbReference>
<dbReference type="Proteomes" id="UP000007431">
    <property type="component" value="Unassembled WGS sequence"/>
</dbReference>
<evidence type="ECO:0000313" key="8">
    <source>
        <dbReference type="Proteomes" id="UP000007431"/>
    </source>
</evidence>
<name>D8Q012_SCHCM</name>
<dbReference type="AlphaFoldDB" id="D8Q012"/>
<feature type="compositionally biased region" description="Basic residues" evidence="5">
    <location>
        <begin position="382"/>
        <end position="396"/>
    </location>
</feature>
<evidence type="ECO:0000259" key="6">
    <source>
        <dbReference type="PROSITE" id="PS50016"/>
    </source>
</evidence>
<dbReference type="InterPro" id="IPR011011">
    <property type="entry name" value="Znf_FYVE_PHD"/>
</dbReference>
<dbReference type="EMBL" id="GL377304">
    <property type="protein sequence ID" value="EFI98952.1"/>
    <property type="molecule type" value="Genomic_DNA"/>
</dbReference>
<feature type="compositionally biased region" description="Polar residues" evidence="5">
    <location>
        <begin position="159"/>
        <end position="175"/>
    </location>
</feature>
<gene>
    <name evidence="7" type="ORF">SCHCODRAFT_106917</name>
</gene>
<dbReference type="VEuPathDB" id="FungiDB:SCHCODRAFT_02615310"/>
<dbReference type="SUPFAM" id="SSF57903">
    <property type="entry name" value="FYVE/PHD zinc finger"/>
    <property type="match status" value="1"/>
</dbReference>
<dbReference type="STRING" id="578458.D8Q012"/>
<accession>D8Q012</accession>
<dbReference type="InParanoid" id="D8Q012"/>
<dbReference type="PROSITE" id="PS50016">
    <property type="entry name" value="ZF_PHD_2"/>
    <property type="match status" value="1"/>
</dbReference>
<dbReference type="GeneID" id="9585489"/>
<dbReference type="Pfam" id="PF00628">
    <property type="entry name" value="PHD"/>
    <property type="match status" value="1"/>
</dbReference>
<evidence type="ECO:0000256" key="3">
    <source>
        <dbReference type="ARBA" id="ARBA00022833"/>
    </source>
</evidence>
<reference evidence="7 8" key="1">
    <citation type="journal article" date="2010" name="Nat. Biotechnol.">
        <title>Genome sequence of the model mushroom Schizophyllum commune.</title>
        <authorList>
            <person name="Ohm R.A."/>
            <person name="de Jong J.F."/>
            <person name="Lugones L.G."/>
            <person name="Aerts A."/>
            <person name="Kothe E."/>
            <person name="Stajich J.E."/>
            <person name="de Vries R.P."/>
            <person name="Record E."/>
            <person name="Levasseur A."/>
            <person name="Baker S.E."/>
            <person name="Bartholomew K.A."/>
            <person name="Coutinho P.M."/>
            <person name="Erdmann S."/>
            <person name="Fowler T.J."/>
            <person name="Gathman A.C."/>
            <person name="Lombard V."/>
            <person name="Henrissat B."/>
            <person name="Knabe N."/>
            <person name="Kuees U."/>
            <person name="Lilly W.W."/>
            <person name="Lindquist E."/>
            <person name="Lucas S."/>
            <person name="Magnuson J.K."/>
            <person name="Piumi F."/>
            <person name="Raudaskoski M."/>
            <person name="Salamov A."/>
            <person name="Schmutz J."/>
            <person name="Schwarze F.W.M.R."/>
            <person name="vanKuyk P.A."/>
            <person name="Horton J.S."/>
            <person name="Grigoriev I.V."/>
            <person name="Woesten H.A.B."/>
        </authorList>
    </citation>
    <scope>NUCLEOTIDE SEQUENCE [LARGE SCALE GENOMIC DNA]</scope>
    <source>
        <strain evidence="8">H4-8 / FGSC 9210</strain>
    </source>
</reference>
<evidence type="ECO:0000256" key="2">
    <source>
        <dbReference type="ARBA" id="ARBA00022771"/>
    </source>
</evidence>
<feature type="region of interest" description="Disordered" evidence="5">
    <location>
        <begin position="369"/>
        <end position="396"/>
    </location>
</feature>
<dbReference type="KEGG" id="scm:SCHCO_02615310"/>
<dbReference type="CDD" id="cd15489">
    <property type="entry name" value="PHD_SF"/>
    <property type="match status" value="1"/>
</dbReference>
<feature type="domain" description="PHD-type" evidence="6">
    <location>
        <begin position="9"/>
        <end position="77"/>
    </location>
</feature>
<feature type="non-terminal residue" evidence="7">
    <location>
        <position position="411"/>
    </location>
</feature>
<organism evidence="8">
    <name type="scientific">Schizophyllum commune (strain H4-8 / FGSC 9210)</name>
    <name type="common">Split gill fungus</name>
    <dbReference type="NCBI Taxonomy" id="578458"/>
    <lineage>
        <taxon>Eukaryota</taxon>
        <taxon>Fungi</taxon>
        <taxon>Dikarya</taxon>
        <taxon>Basidiomycota</taxon>
        <taxon>Agaricomycotina</taxon>
        <taxon>Agaricomycetes</taxon>
        <taxon>Agaricomycetidae</taxon>
        <taxon>Agaricales</taxon>
        <taxon>Schizophyllaceae</taxon>
        <taxon>Schizophyllum</taxon>
    </lineage>
</organism>
<protein>
    <recommendedName>
        <fullName evidence="6">PHD-type domain-containing protein</fullName>
    </recommendedName>
</protein>
<keyword evidence="1" id="KW-0479">Metal-binding</keyword>
<dbReference type="InterPro" id="IPR001965">
    <property type="entry name" value="Znf_PHD"/>
</dbReference>
<sequence length="411" mass="43095">MAPVPIPAASVCFRCQNPGSSPERFMLQCCECKRTWHHTCHAPPVPEKDLIEGIRAFNDNHVENIFTMWTCKRCGKKPKASGSRATSSAVDERRVTANAPARPPAGAPIVAPRKNATSVPPVVAPKSKHSESGAPPPPDWDALRKPAAGAQAGALRAPSTQRQSGHSALSVSISTPQPPRGRTSQDNPYAGRLADTLEDTTCKKSSLSKRSAKAPVPATFATASTLAPTINLAPPIASSGPSTTSWRPNAPLLQSTASFASSASLASAASSRATSLSSIANTRPRSADGTVIDLGDRLEEMNVDTPDAGYTPHSASPVPPAAHTGVGLDDITAFLLARSTPPLRELRAAKPPVPGVSLPYEWLRQKELEAEAKRPGPQAVAHQRRSRKAVATKRRGSQPGILLVGGAVVSV</sequence>
<evidence type="ECO:0000313" key="7">
    <source>
        <dbReference type="EMBL" id="EFI98952.1"/>
    </source>
</evidence>
<dbReference type="Gene3D" id="3.30.40.10">
    <property type="entry name" value="Zinc/RING finger domain, C3HC4 (zinc finger)"/>
    <property type="match status" value="1"/>
</dbReference>
<dbReference type="InterPro" id="IPR019786">
    <property type="entry name" value="Zinc_finger_PHD-type_CS"/>
</dbReference>
<dbReference type="GO" id="GO:0008270">
    <property type="term" value="F:zinc ion binding"/>
    <property type="evidence" value="ECO:0007669"/>
    <property type="project" value="UniProtKB-KW"/>
</dbReference>
<feature type="region of interest" description="Disordered" evidence="5">
    <location>
        <begin position="74"/>
        <end position="190"/>
    </location>
</feature>
<evidence type="ECO:0000256" key="5">
    <source>
        <dbReference type="SAM" id="MobiDB-lite"/>
    </source>
</evidence>
<dbReference type="PROSITE" id="PS01359">
    <property type="entry name" value="ZF_PHD_1"/>
    <property type="match status" value="1"/>
</dbReference>
<evidence type="ECO:0000256" key="4">
    <source>
        <dbReference type="PROSITE-ProRule" id="PRU00146"/>
    </source>
</evidence>
<keyword evidence="8" id="KW-1185">Reference proteome</keyword>
<proteinExistence type="predicted"/>
<dbReference type="OrthoDB" id="10033786at2759"/>
<dbReference type="SMART" id="SM00249">
    <property type="entry name" value="PHD"/>
    <property type="match status" value="1"/>
</dbReference>